<gene>
    <name evidence="3" type="ORF">D5281_11045</name>
</gene>
<dbReference type="OrthoDB" id="9758235at2"/>
<dbReference type="Pfam" id="PF18984">
    <property type="entry name" value="DUF5717_N"/>
    <property type="match status" value="1"/>
</dbReference>
<organism evidence="3 4">
    <name type="scientific">Parablautia muri</name>
    <dbReference type="NCBI Taxonomy" id="2320879"/>
    <lineage>
        <taxon>Bacteria</taxon>
        <taxon>Bacillati</taxon>
        <taxon>Bacillota</taxon>
        <taxon>Clostridia</taxon>
        <taxon>Lachnospirales</taxon>
        <taxon>Lachnospiraceae</taxon>
        <taxon>Parablautia</taxon>
    </lineage>
</organism>
<accession>A0A9X5BG77</accession>
<dbReference type="EMBL" id="QZDT01000016">
    <property type="protein sequence ID" value="NBJ93119.1"/>
    <property type="molecule type" value="Genomic_DNA"/>
</dbReference>
<evidence type="ECO:0008006" key="5">
    <source>
        <dbReference type="Google" id="ProtNLM"/>
    </source>
</evidence>
<dbReference type="SUPFAM" id="SSF48452">
    <property type="entry name" value="TPR-like"/>
    <property type="match status" value="1"/>
</dbReference>
<protein>
    <recommendedName>
        <fullName evidence="5">DUF5717 domain-containing protein</fullName>
    </recommendedName>
</protein>
<dbReference type="Pfam" id="PF18983">
    <property type="entry name" value="DUF5717"/>
    <property type="match status" value="1"/>
</dbReference>
<proteinExistence type="predicted"/>
<sequence>MQSAVEKVLEGNFNKGIRALDFSSPVIELNLREGEDYEGSFIIFGPENEVCEGIISSTSLRMKCLAERFSGPREEIGYQFDASGMMEGDEVKGEFRIISNQGEYFVPYNVSITKGTLDSELGNIRNLFHFTNLARTNWEEAVSLFYSRDFKNVFHGADRQYYGIYKGLLEGNRKEQCVEEFLLEIRKKQEVRFLLEETKLRIENPEDMEENKLVINRNGWGYSELFVEKEGDFIVLEKEVIREEDFLGNCVRLPFYVSKEKLHGGRNYGAIRLYNPYVSLTAEVTVIHKPELVRMPTVSVRRQKKHMLTELMQYYEAFRTKKISAASWMKETGELVEGMLQLDEKDISVRLFQAQLLITQERFNEAQWNLDQAAEALSENYEPALYSYYLYLTTLLNRPEDDIEEAANQVERIFAQNSDNWRIAWLLLYLSDEYTRSPSRKWIMLGDQFMHGCRSPLLYIEAWNLVAANPTLLLRLEDFELQILTYAAKKEILTAEVIGQAVYLSQRQKNYSGRLFFILKCCYKKVPTDEVLQAICTLLIKGNMTTAAAFAWYEKGVEKELRITRLYEYYMMSLPLTYDAVIPKIVLMYFAFDSTLDSLRNAFLYAYVYRNKGQYPELYESYREQIERFMVFQLIKEKNNEYLAPLYKNLITPMMITEETAKGLSVALFIHHLTVKRGDIRKIILVYEKEKTESVYQVTGREAYIPIYGNDYKLLLEDAGGNRYCREQEYVSERLLIPDKLSSMIAPYVTDCVHFDLWLCEKGHGMVGINEENVAYMKRLAGEDMVVEEVRREIRMRLIQFFYDSDRMKELDDCLSNIEPDQIENSNYTQIVRFMVIRGMYEKAYEWLKLRGGEGVEAKLIVKLCSRLLTMDGITEDAVMTVLIFQAFQAGKYDESLLVYLCRYFRGTSKEMRDIWKAAEAFGVDTYELCERILMQLIYTGAYIGEKTEIFRRYVSGGAKTEIEIAFLAQCAYDYFVENGLTNEFALEDMQRVMDRQEEIPFVCKLAYTKYYAENKKQVDEKISHYLVGFLREILAQGKYFPYFMEYADNIAFMHQFADKTMLEYRVKDGNQAVIHYLLEKEGNAQGEYMKEEMPEMFGGICVKQFILFFGEHLQYYITETENGKENLTQSGTLSRNETGGEQKEGRYGMLNDIAIGRNLHDYDTMESLLYEYFEKDYIVKELFQMM</sequence>
<evidence type="ECO:0000313" key="4">
    <source>
        <dbReference type="Proteomes" id="UP001154420"/>
    </source>
</evidence>
<evidence type="ECO:0000313" key="3">
    <source>
        <dbReference type="EMBL" id="NBJ93119.1"/>
    </source>
</evidence>
<dbReference type="InterPro" id="IPR043774">
    <property type="entry name" value="DUF5717_C"/>
</dbReference>
<dbReference type="Proteomes" id="UP001154420">
    <property type="component" value="Unassembled WGS sequence"/>
</dbReference>
<feature type="domain" description="DUF5717" evidence="2">
    <location>
        <begin position="1"/>
        <end position="871"/>
    </location>
</feature>
<evidence type="ECO:0000259" key="2">
    <source>
        <dbReference type="Pfam" id="PF18984"/>
    </source>
</evidence>
<feature type="domain" description="DUF5717" evidence="1">
    <location>
        <begin position="877"/>
        <end position="1184"/>
    </location>
</feature>
<dbReference type="InterPro" id="IPR043775">
    <property type="entry name" value="DUF5717_N"/>
</dbReference>
<evidence type="ECO:0000259" key="1">
    <source>
        <dbReference type="Pfam" id="PF18983"/>
    </source>
</evidence>
<reference evidence="3" key="1">
    <citation type="submission" date="2018-09" db="EMBL/GenBank/DDBJ databases">
        <title>Murine metabolic-syndrome-specific gut microbial biobank.</title>
        <authorList>
            <person name="Liu C."/>
        </authorList>
    </citation>
    <scope>NUCLEOTIDE SEQUENCE</scope>
    <source>
        <strain evidence="3">D42-62</strain>
    </source>
</reference>
<dbReference type="AlphaFoldDB" id="A0A9X5BG77"/>
<keyword evidence="4" id="KW-1185">Reference proteome</keyword>
<name>A0A9X5BG77_9FIRM</name>
<comment type="caution">
    <text evidence="3">The sequence shown here is derived from an EMBL/GenBank/DDBJ whole genome shotgun (WGS) entry which is preliminary data.</text>
</comment>
<dbReference type="RefSeq" id="WP_160560204.1">
    <property type="nucleotide sequence ID" value="NZ_QZDT01000016.1"/>
</dbReference>
<dbReference type="InterPro" id="IPR011990">
    <property type="entry name" value="TPR-like_helical_dom_sf"/>
</dbReference>